<feature type="domain" description="Carrier" evidence="10">
    <location>
        <begin position="1398"/>
        <end position="1473"/>
    </location>
</feature>
<feature type="domain" description="Ketosynthase family 3 (KS3)" evidence="11">
    <location>
        <begin position="9"/>
        <end position="435"/>
    </location>
</feature>
<dbReference type="InterPro" id="IPR020841">
    <property type="entry name" value="PKS_Beta-ketoAc_synthase_dom"/>
</dbReference>
<keyword evidence="4 12" id="KW-0808">Transferase</keyword>
<dbReference type="InterPro" id="IPR001227">
    <property type="entry name" value="Ac_transferase_dom_sf"/>
</dbReference>
<dbReference type="SUPFAM" id="SSF52151">
    <property type="entry name" value="FabD/lysophospholipase-like"/>
    <property type="match status" value="2"/>
</dbReference>
<dbReference type="Pfam" id="PF21394">
    <property type="entry name" value="Beta-ketacyl_N"/>
    <property type="match status" value="2"/>
</dbReference>
<dbReference type="SUPFAM" id="SSF55048">
    <property type="entry name" value="Probable ACP-binding domain of malonyl-CoA ACP transacylase"/>
    <property type="match status" value="2"/>
</dbReference>
<dbReference type="InterPro" id="IPR049490">
    <property type="entry name" value="C883_1060-like_KR_N"/>
</dbReference>
<keyword evidence="8" id="KW-0012">Acyltransferase</keyword>
<keyword evidence="5" id="KW-0276">Fatty acid metabolism</keyword>
<dbReference type="InterPro" id="IPR016035">
    <property type="entry name" value="Acyl_Trfase/lysoPLipase"/>
</dbReference>
<evidence type="ECO:0000256" key="3">
    <source>
        <dbReference type="ARBA" id="ARBA00022553"/>
    </source>
</evidence>
<evidence type="ECO:0000256" key="7">
    <source>
        <dbReference type="ARBA" id="ARBA00023268"/>
    </source>
</evidence>
<keyword evidence="3" id="KW-0597">Phosphoprotein</keyword>
<dbReference type="FunFam" id="1.10.1200.10:FF:000016">
    <property type="entry name" value="Non-ribosomal peptide synthase"/>
    <property type="match status" value="1"/>
</dbReference>
<dbReference type="SMART" id="SM00822">
    <property type="entry name" value="PKS_KR"/>
    <property type="match status" value="2"/>
</dbReference>
<keyword evidence="13" id="KW-1185">Reference proteome</keyword>
<dbReference type="InterPro" id="IPR014030">
    <property type="entry name" value="Ketoacyl_synth_N"/>
</dbReference>
<feature type="region of interest" description="Disordered" evidence="9">
    <location>
        <begin position="3045"/>
        <end position="3067"/>
    </location>
</feature>
<dbReference type="SUPFAM" id="SSF47336">
    <property type="entry name" value="ACP-like"/>
    <property type="match status" value="2"/>
</dbReference>
<dbReference type="Proteomes" id="UP001206128">
    <property type="component" value="Unassembled WGS sequence"/>
</dbReference>
<evidence type="ECO:0000313" key="12">
    <source>
        <dbReference type="EMBL" id="MCP2168458.1"/>
    </source>
</evidence>
<dbReference type="InterPro" id="IPR057326">
    <property type="entry name" value="KR_dom"/>
</dbReference>
<dbReference type="Pfam" id="PF00698">
    <property type="entry name" value="Acyl_transf_1"/>
    <property type="match status" value="2"/>
</dbReference>
<dbReference type="InterPro" id="IPR036736">
    <property type="entry name" value="ACP-like_sf"/>
</dbReference>
<dbReference type="InterPro" id="IPR006162">
    <property type="entry name" value="Ppantetheine_attach_site"/>
</dbReference>
<sequence length="3067" mass="325581">MSDEVLAAPTDIAVVGMACRFPGASTVEEFWRNLCGGVESITHFSAEELRAAGVSEADLADPHYVRAAPVLDDIDLFDADFFGFAPKEAQICDPQQRLFLEVSWTALEAAGCDPSRFDGAVGVFAGSALSTYLLNNLAPHPELGQWANRLQVALGNDKDSLPTRVAYAAGLTGPSYSVQSYCSSSLVAVSHACTSLLAGECDLALAGGVAVSVPHRVGYHYQPGGISSPDGRCRAFDADAQGTPLGNGVGVVVLRRLADAVADGDHIHAVIRGWAVNNDGDGKAGYTAPGVTGQREVITEALANANLSPADIDYVEAHGTGTALGDAAELAAMAQAFAGVTGPARCAIGSVKTNIGHLDRAAGVAGLIKAVLAVEHGLLPPTLHFQRPNPQFDLAASPFQVQTELARWPRRDRPRRAGVSAFGMGGTNAHVVLEQPPTRPALPATPRPQLLVLSARTPAAVAARARDVAERLDRDPELDLTEVAFTLQTGRKEFEHRLAVLVRDRADAVAVLREPTTPRLLRGDQPVPGRPVGLVFAGVGEQHPGLGADLHRVEPVFRRAVDECVGHVESVDRSLAGRVRAALTDPAAPDEWDRTAVAQPAAFVLEYALAQLLAAWGVRPDAVAGYSVGEYVAATLAGVLRLPEAVALLVFRAQLIDQLPPAAMVAVSLSADELAGLLGADLDIAAVNAPGLCVAAGPAAAVAELERDLDRRGVAWQRLRTSHAFHSRLLEPLTAELTGWVRRHVSAAPPTLPCLSTVSGTWLRPDEATDPGYWARQMCAPVRFADQVGELLADPARVLVEVGPGRSLGAFVRAHPACSTGRRGQIVATLPGRDEPGGALAAVHTAVGRLWLTGVSVDWVGYHRPRRPGRVVLPTYPFQRQRHWIDPPVVSGGAASARRPVADWCHVPRWRPATGESAVGPVAGPVLVLADEPAERAAGTPGLAADLLARLAERGAIVVPGNDFGESTPDRFTVRPDRPEDFRRLVARLTEQDRRPATVLHLWCLTGPDAHPDDPDTVHQHRTRGFTALTHLVRALAEQEAGGLDIAVVADHLHDLPDQVVSPGKAGLLAACLVIPQEYPGFSCRGIDVTGARSGGLASRLAAELGRADADAVALRGTDRLVRDYVPAPPPGHPVRWPDHGVYLITGGLGRVGRQVAAHLARTARQPRLVLTGRRGLPDGETLTIAGAEVLALAADAADPAAMARVVALTRQRFGEITGVVHAAGVSSAEHFEPIQHLTEAAVSAHFTAKTGAVLALDAALGSNRPDFQVVFSSVSTVLGGLGFAAYAAANAELDALASVRARRGERWLSIDWDTWQRTGDAIDTAGIGAAMTEYEMTVHEGLAAFDRALATPVPRVVISTGDLATRLRQWVGGRAGAGGRTPVAEAPRPDLDVAYVPATGDCQRRLTALWRETLGIERIGVHDNFFDLGGNSLTGLQLLNRVSAEFGTTVPAVALFQAPTIAALARYLRPDQDEQRPDPTEQVLRQRRAALRRTSRSHADGIAVIGMAGRFPGASTVEQFWRNLRDGVESIRFFTDAELLAAGVPEDLVSAPNYVKARPVLEDIDRFDAGFFGYSPREALLTDPQHRVFLECCWHALEDAGYAAPSWPGQIGVFAGTNISTYLRRLYDAGDLAEGVNDYQIVIGNDKDALTTTVSYKLGLTGPSMAVQTFCSTSLLAVHLAARSLRDGECDIALAGGVSIRVPDRVGHLHIEGGMESPDGHVRTFDAGARGCVFGDGAGVVVLKRLADARADGDTVRAVIRGSAVNNDGSLKVGFSAPSVVGQAEVVAEALADAGVGPETIGYVEAHGTATELGDPIEIAALTRAFGDRPARQGCAIGSVKTNVGHLDRAAGVSGLIKTVLALQHRQIPASLNFTEPNPEIDFANSPFHVNTRLRDWDAPAGTPRRAGVNSLGMGGTNVHVVLEQAEEPEPTTPGRDWQLLTLSARTGAALDELTAALAEHLRAHPELDLADVAFTLQLGRGRFEHRRLVPCASTQDAVRALTGADPARVRTTREEHTERPVALLFAGVGEHYVGMTAELYRAEPVFRDTVDECAAVLDPLLGVDLRRAVFGSPGAEPSTRDTAGPDLRALLGRGQRETPSAAEELLASTAVAQPAVFVVEYALARLLASWGVRPDAVAGYSVGEYVAATLAGVLSLPDALRLVGHRARLIDRLPKGAMLAVSLPADRLRALATGEIDLAAVNAPDAGVLAGPVPAITELAMRLSEQDVAHRLLDTTHAFHSRMLAPVADELTEWVREHISPAPPKVPCLSNVTGTWLRPAEATDPAYWARHMCATVRFTDLVGTLLADPDRALVEVGAGQSLGAFVRQHPDCTSERAALVLPTVPARHERGGAAEAVHTACGRLWLVGAAVDWTGYHRGERRRRVPLPTYPFQRERYWLDAPAPAATRPAPEQSTVDGDPMTVLTSLPRKDISDWCYLPSWRRSSPPQPGPRAGGGAWLVFADTTGLADAVVERVCAEGGTAVRVRAGTEFGRTAEGEYRVRPDHPEDYLALVEQVRPRHIAHLWSLDTPVDGPTSDADWRASLERCYYSLLWLAKALGSSAAEQCDLLVVTAGTCNVSGVDRIRPERAVLAGPCKVIPLELSHVSCRQVDVCQPTTPAQARAAADQVLGELSADPGDTLVAWRGVRRWLPAFDPMPPGQLTGAADARPLLRERGVYLITGGLGGIGMAIARGMATAVSARLVLVGRTGLPPRAEWPAATADPATPPELRRRLQAVRDLEAAGAEVLVCAADVADPVALRAAVRAALDRFGRLDGVVHAAGVPGMGLLQFKNHDNAAVALGPKVTGTRVLLDCLADTPPDFVALFSSITSVTGGGPGQVDYCAANAYLDALAQHAAATGGPRVVSIDWGEWQWNAWGDGLSGYEQEAQRFFADNRAAMGISFTEGWQVFLRVLAGDQPQVVVSTQDFRVLAALSSAFTVDTVLSLGARTRGQHPRPELATSYVAPGTDTERRIAALWSAALGVTDIGVHDNFFELGGNSLLGVDLVARVRREFGHASLPPHVLYQAPTVSALAGLLTGEDAGDHIDERRQRGALRRQGLRARRHQ</sequence>
<organism evidence="12 13">
    <name type="scientific">Goodfellowiella coeruleoviolacea</name>
    <dbReference type="NCBI Taxonomy" id="334858"/>
    <lineage>
        <taxon>Bacteria</taxon>
        <taxon>Bacillati</taxon>
        <taxon>Actinomycetota</taxon>
        <taxon>Actinomycetes</taxon>
        <taxon>Pseudonocardiales</taxon>
        <taxon>Pseudonocardiaceae</taxon>
        <taxon>Goodfellowiella</taxon>
    </lineage>
</organism>
<dbReference type="InterPro" id="IPR016039">
    <property type="entry name" value="Thiolase-like"/>
</dbReference>
<dbReference type="GO" id="GO:0031177">
    <property type="term" value="F:phosphopantetheine binding"/>
    <property type="evidence" value="ECO:0007669"/>
    <property type="project" value="InterPro"/>
</dbReference>
<evidence type="ECO:0000256" key="4">
    <source>
        <dbReference type="ARBA" id="ARBA00022679"/>
    </source>
</evidence>
<dbReference type="Pfam" id="PF08659">
    <property type="entry name" value="KR"/>
    <property type="match status" value="2"/>
</dbReference>
<dbReference type="Gene3D" id="3.40.50.720">
    <property type="entry name" value="NAD(P)-binding Rossmann-like Domain"/>
    <property type="match status" value="2"/>
</dbReference>
<dbReference type="EMBL" id="JAMTCK010000014">
    <property type="protein sequence ID" value="MCP2168458.1"/>
    <property type="molecule type" value="Genomic_DNA"/>
</dbReference>
<dbReference type="FunFam" id="3.40.47.10:FF:000042">
    <property type="entry name" value="Polyketide synthase Pks13"/>
    <property type="match status" value="2"/>
</dbReference>
<dbReference type="SMART" id="SM00823">
    <property type="entry name" value="PKS_PP"/>
    <property type="match status" value="2"/>
</dbReference>
<evidence type="ECO:0000256" key="9">
    <source>
        <dbReference type="SAM" id="MobiDB-lite"/>
    </source>
</evidence>
<protein>
    <submittedName>
        <fullName evidence="12">Acyl transferase domain-containing protein</fullName>
    </submittedName>
</protein>
<name>A0AAE3KN95_9PSEU</name>
<dbReference type="Gene3D" id="3.40.366.10">
    <property type="entry name" value="Malonyl-Coenzyme A Acyl Carrier Protein, domain 2"/>
    <property type="match status" value="2"/>
</dbReference>
<dbReference type="PANTHER" id="PTHR43775:SF51">
    <property type="entry name" value="INACTIVE PHENOLPHTHIOCEROL SYNTHESIS POLYKETIDE SYNTHASE TYPE I PKS1-RELATED"/>
    <property type="match status" value="1"/>
</dbReference>
<dbReference type="SMART" id="SM00827">
    <property type="entry name" value="PKS_AT"/>
    <property type="match status" value="2"/>
</dbReference>
<evidence type="ECO:0000256" key="8">
    <source>
        <dbReference type="ARBA" id="ARBA00023315"/>
    </source>
</evidence>
<reference evidence="12" key="1">
    <citation type="submission" date="2022-06" db="EMBL/GenBank/DDBJ databases">
        <title>Genomic Encyclopedia of Archaeal and Bacterial Type Strains, Phase II (KMG-II): from individual species to whole genera.</title>
        <authorList>
            <person name="Goeker M."/>
        </authorList>
    </citation>
    <scope>NUCLEOTIDE SEQUENCE</scope>
    <source>
        <strain evidence="12">DSM 43935</strain>
    </source>
</reference>
<keyword evidence="6" id="KW-0443">Lipid metabolism</keyword>
<dbReference type="InterPro" id="IPR014031">
    <property type="entry name" value="Ketoacyl_synth_C"/>
</dbReference>
<dbReference type="PROSITE" id="PS50075">
    <property type="entry name" value="CARRIER"/>
    <property type="match status" value="2"/>
</dbReference>
<dbReference type="SUPFAM" id="SSF53901">
    <property type="entry name" value="Thiolase-like"/>
    <property type="match status" value="2"/>
</dbReference>
<accession>A0AAE3KN95</accession>
<feature type="domain" description="Carrier" evidence="10">
    <location>
        <begin position="2966"/>
        <end position="3042"/>
    </location>
</feature>
<dbReference type="InterPro" id="IPR009081">
    <property type="entry name" value="PP-bd_ACP"/>
</dbReference>
<dbReference type="Pfam" id="PF16197">
    <property type="entry name" value="KAsynt_C_assoc"/>
    <property type="match status" value="1"/>
</dbReference>
<evidence type="ECO:0000256" key="2">
    <source>
        <dbReference type="ARBA" id="ARBA00022450"/>
    </source>
</evidence>
<dbReference type="RefSeq" id="WP_253776332.1">
    <property type="nucleotide sequence ID" value="NZ_JAMTCK010000014.1"/>
</dbReference>
<dbReference type="SMART" id="SM00825">
    <property type="entry name" value="PKS_KS"/>
    <property type="match status" value="2"/>
</dbReference>
<gene>
    <name evidence="12" type="ORF">LX83_005336</name>
</gene>
<dbReference type="SMART" id="SM01294">
    <property type="entry name" value="PKS_PP_betabranch"/>
    <property type="match status" value="1"/>
</dbReference>
<dbReference type="PANTHER" id="PTHR43775">
    <property type="entry name" value="FATTY ACID SYNTHASE"/>
    <property type="match status" value="1"/>
</dbReference>
<comment type="cofactor">
    <cofactor evidence="1">
        <name>pantetheine 4'-phosphate</name>
        <dbReference type="ChEBI" id="CHEBI:47942"/>
    </cofactor>
</comment>
<dbReference type="GO" id="GO:0004312">
    <property type="term" value="F:fatty acid synthase activity"/>
    <property type="evidence" value="ECO:0007669"/>
    <property type="project" value="TreeGrafter"/>
</dbReference>
<dbReference type="InterPro" id="IPR013968">
    <property type="entry name" value="PKS_KR"/>
</dbReference>
<evidence type="ECO:0000313" key="13">
    <source>
        <dbReference type="Proteomes" id="UP001206128"/>
    </source>
</evidence>
<keyword evidence="2" id="KW-0596">Phosphopantetheine</keyword>
<dbReference type="Pfam" id="PF00109">
    <property type="entry name" value="ketoacyl-synt"/>
    <property type="match status" value="2"/>
</dbReference>
<dbReference type="SUPFAM" id="SSF51735">
    <property type="entry name" value="NAD(P)-binding Rossmann-fold domains"/>
    <property type="match status" value="4"/>
</dbReference>
<dbReference type="Gene3D" id="3.30.70.3290">
    <property type="match status" value="2"/>
</dbReference>
<dbReference type="GO" id="GO:0006633">
    <property type="term" value="P:fatty acid biosynthetic process"/>
    <property type="evidence" value="ECO:0007669"/>
    <property type="project" value="TreeGrafter"/>
</dbReference>
<dbReference type="InterPro" id="IPR032821">
    <property type="entry name" value="PKS_assoc"/>
</dbReference>
<dbReference type="Gene3D" id="3.40.47.10">
    <property type="match status" value="2"/>
</dbReference>
<dbReference type="Gene3D" id="3.30.70.250">
    <property type="entry name" value="Malonyl-CoA ACP transacylase, ACP-binding"/>
    <property type="match status" value="1"/>
</dbReference>
<evidence type="ECO:0000259" key="10">
    <source>
        <dbReference type="PROSITE" id="PS50075"/>
    </source>
</evidence>
<dbReference type="CDD" id="cd00833">
    <property type="entry name" value="PKS"/>
    <property type="match status" value="2"/>
</dbReference>
<dbReference type="GO" id="GO:0044550">
    <property type="term" value="P:secondary metabolite biosynthetic process"/>
    <property type="evidence" value="ECO:0007669"/>
    <property type="project" value="UniProtKB-ARBA"/>
</dbReference>
<feature type="domain" description="Ketosynthase family 3 (KS3)" evidence="11">
    <location>
        <begin position="1500"/>
        <end position="1926"/>
    </location>
</feature>
<dbReference type="InterPro" id="IPR020806">
    <property type="entry name" value="PKS_PP-bd"/>
</dbReference>
<evidence type="ECO:0000256" key="1">
    <source>
        <dbReference type="ARBA" id="ARBA00001957"/>
    </source>
</evidence>
<dbReference type="PROSITE" id="PS52004">
    <property type="entry name" value="KS3_2"/>
    <property type="match status" value="2"/>
</dbReference>
<dbReference type="PROSITE" id="PS00012">
    <property type="entry name" value="PHOSPHOPANTETHEINE"/>
    <property type="match status" value="2"/>
</dbReference>
<dbReference type="InterPro" id="IPR036291">
    <property type="entry name" value="NAD(P)-bd_dom_sf"/>
</dbReference>
<evidence type="ECO:0000256" key="5">
    <source>
        <dbReference type="ARBA" id="ARBA00022832"/>
    </source>
</evidence>
<dbReference type="CDD" id="cd08953">
    <property type="entry name" value="KR_2_SDR_x"/>
    <property type="match status" value="1"/>
</dbReference>
<dbReference type="Gene3D" id="1.10.1200.10">
    <property type="entry name" value="ACP-like"/>
    <property type="match status" value="2"/>
</dbReference>
<dbReference type="InterPro" id="IPR050091">
    <property type="entry name" value="PKS_NRPS_Biosynth_Enz"/>
</dbReference>
<evidence type="ECO:0000259" key="11">
    <source>
        <dbReference type="PROSITE" id="PS52004"/>
    </source>
</evidence>
<dbReference type="InterPro" id="IPR016036">
    <property type="entry name" value="Malonyl_transacylase_ACP-bd"/>
</dbReference>
<proteinExistence type="predicted"/>
<dbReference type="InterPro" id="IPR014043">
    <property type="entry name" value="Acyl_transferase_dom"/>
</dbReference>
<dbReference type="Pfam" id="PF02801">
    <property type="entry name" value="Ketoacyl-synt_C"/>
    <property type="match status" value="2"/>
</dbReference>
<dbReference type="Pfam" id="PF22621">
    <property type="entry name" value="CurL-like_PKS_C"/>
    <property type="match status" value="1"/>
</dbReference>
<evidence type="ECO:0000256" key="6">
    <source>
        <dbReference type="ARBA" id="ARBA00023098"/>
    </source>
</evidence>
<comment type="caution">
    <text evidence="12">The sequence shown here is derived from an EMBL/GenBank/DDBJ whole genome shotgun (WGS) entry which is preliminary data.</text>
</comment>
<feature type="compositionally biased region" description="Basic residues" evidence="9">
    <location>
        <begin position="3053"/>
        <end position="3067"/>
    </location>
</feature>
<dbReference type="Pfam" id="PF00550">
    <property type="entry name" value="PP-binding"/>
    <property type="match status" value="2"/>
</dbReference>
<keyword evidence="7" id="KW-0511">Multifunctional enzyme</keyword>